<dbReference type="SMART" id="SM00248">
    <property type="entry name" value="ANK"/>
    <property type="match status" value="2"/>
</dbReference>
<feature type="repeat" description="ANK" evidence="1">
    <location>
        <begin position="12"/>
        <end position="45"/>
    </location>
</feature>
<dbReference type="PROSITE" id="PS50088">
    <property type="entry name" value="ANK_REPEAT"/>
    <property type="match status" value="2"/>
</dbReference>
<evidence type="ECO:0000313" key="2">
    <source>
        <dbReference type="EMBL" id="KAF2222107.1"/>
    </source>
</evidence>
<dbReference type="OrthoDB" id="426293at2759"/>
<name>A0A6A6G8V4_9PEZI</name>
<organism evidence="2 3">
    <name type="scientific">Elsinoe ampelina</name>
    <dbReference type="NCBI Taxonomy" id="302913"/>
    <lineage>
        <taxon>Eukaryota</taxon>
        <taxon>Fungi</taxon>
        <taxon>Dikarya</taxon>
        <taxon>Ascomycota</taxon>
        <taxon>Pezizomycotina</taxon>
        <taxon>Dothideomycetes</taxon>
        <taxon>Dothideomycetidae</taxon>
        <taxon>Myriangiales</taxon>
        <taxon>Elsinoaceae</taxon>
        <taxon>Elsinoe</taxon>
    </lineage>
</organism>
<dbReference type="Pfam" id="PF12796">
    <property type="entry name" value="Ank_2"/>
    <property type="match status" value="1"/>
</dbReference>
<dbReference type="AlphaFoldDB" id="A0A6A6G8V4"/>
<accession>A0A6A6G8V4</accession>
<sequence>MFKLLQARGAPMGLRTLHWAAARASIETVTYLLDEMGISVNALDTPVDQPLPEYYGTPLNYAVRTMATLEDGTAMVEFLLQRGADPTTRNRWDDRDAFDYAKMDGRHDLVQLMTAWQRERKGED</sequence>
<dbReference type="EMBL" id="ML992509">
    <property type="protein sequence ID" value="KAF2222107.1"/>
    <property type="molecule type" value="Genomic_DNA"/>
</dbReference>
<evidence type="ECO:0000256" key="1">
    <source>
        <dbReference type="PROSITE-ProRule" id="PRU00023"/>
    </source>
</evidence>
<protein>
    <submittedName>
        <fullName evidence="2">Uncharacterized protein</fullName>
    </submittedName>
</protein>
<gene>
    <name evidence="2" type="ORF">BDZ85DRAFT_264910</name>
</gene>
<dbReference type="Proteomes" id="UP000799538">
    <property type="component" value="Unassembled WGS sequence"/>
</dbReference>
<dbReference type="InterPro" id="IPR002110">
    <property type="entry name" value="Ankyrin_rpt"/>
</dbReference>
<evidence type="ECO:0000313" key="3">
    <source>
        <dbReference type="Proteomes" id="UP000799538"/>
    </source>
</evidence>
<keyword evidence="3" id="KW-1185">Reference proteome</keyword>
<proteinExistence type="predicted"/>
<keyword evidence="1" id="KW-0040">ANK repeat</keyword>
<feature type="repeat" description="ANK" evidence="1">
    <location>
        <begin position="54"/>
        <end position="91"/>
    </location>
</feature>
<dbReference type="InterPro" id="IPR036770">
    <property type="entry name" value="Ankyrin_rpt-contain_sf"/>
</dbReference>
<reference evidence="3" key="1">
    <citation type="journal article" date="2020" name="Stud. Mycol.">
        <title>101 Dothideomycetes genomes: A test case for predicting lifestyles and emergence of pathogens.</title>
        <authorList>
            <person name="Haridas S."/>
            <person name="Albert R."/>
            <person name="Binder M."/>
            <person name="Bloem J."/>
            <person name="LaButti K."/>
            <person name="Salamov A."/>
            <person name="Andreopoulos B."/>
            <person name="Baker S."/>
            <person name="Barry K."/>
            <person name="Bills G."/>
            <person name="Bluhm B."/>
            <person name="Cannon C."/>
            <person name="Castanera R."/>
            <person name="Culley D."/>
            <person name="Daum C."/>
            <person name="Ezra D."/>
            <person name="Gonzalez J."/>
            <person name="Henrissat B."/>
            <person name="Kuo A."/>
            <person name="Liang C."/>
            <person name="Lipzen A."/>
            <person name="Lutzoni F."/>
            <person name="Magnuson J."/>
            <person name="Mondo S."/>
            <person name="Nolan M."/>
            <person name="Ohm R."/>
            <person name="Pangilinan J."/>
            <person name="Park H.-J."/>
            <person name="Ramirez L."/>
            <person name="Alfaro M."/>
            <person name="Sun H."/>
            <person name="Tritt A."/>
            <person name="Yoshinaga Y."/>
            <person name="Zwiers L.-H."/>
            <person name="Turgeon B."/>
            <person name="Goodwin S."/>
            <person name="Spatafora J."/>
            <person name="Crous P."/>
            <person name="Grigoriev I."/>
        </authorList>
    </citation>
    <scope>NUCLEOTIDE SEQUENCE [LARGE SCALE GENOMIC DNA]</scope>
    <source>
        <strain evidence="3">CECT 20119</strain>
    </source>
</reference>
<dbReference type="Gene3D" id="1.25.40.20">
    <property type="entry name" value="Ankyrin repeat-containing domain"/>
    <property type="match status" value="1"/>
</dbReference>
<dbReference type="SUPFAM" id="SSF48403">
    <property type="entry name" value="Ankyrin repeat"/>
    <property type="match status" value="1"/>
</dbReference>